<dbReference type="PROSITE" id="PS50850">
    <property type="entry name" value="MFS"/>
    <property type="match status" value="1"/>
</dbReference>
<accession>A0AAV6FUA6</accession>
<evidence type="ECO:0000256" key="2">
    <source>
        <dbReference type="ARBA" id="ARBA00006727"/>
    </source>
</evidence>
<dbReference type="SUPFAM" id="SSF103473">
    <property type="entry name" value="MFS general substrate transporter"/>
    <property type="match status" value="1"/>
</dbReference>
<feature type="region of interest" description="Disordered" evidence="10">
    <location>
        <begin position="339"/>
        <end position="360"/>
    </location>
</feature>
<dbReference type="InterPro" id="IPR036259">
    <property type="entry name" value="MFS_trans_sf"/>
</dbReference>
<keyword evidence="4 11" id="KW-0812">Transmembrane</keyword>
<evidence type="ECO:0000256" key="3">
    <source>
        <dbReference type="ARBA" id="ARBA00022475"/>
    </source>
</evidence>
<gene>
    <name evidence="13" type="ORF">AALO_G00231960</name>
</gene>
<dbReference type="GO" id="GO:0016323">
    <property type="term" value="C:basolateral plasma membrane"/>
    <property type="evidence" value="ECO:0007669"/>
    <property type="project" value="UniProtKB-SubCell"/>
</dbReference>
<protein>
    <recommendedName>
        <fullName evidence="12">Major facilitator superfamily (MFS) profile domain-containing protein</fullName>
    </recommendedName>
</protein>
<organism evidence="13 14">
    <name type="scientific">Alosa alosa</name>
    <name type="common">allis shad</name>
    <dbReference type="NCBI Taxonomy" id="278164"/>
    <lineage>
        <taxon>Eukaryota</taxon>
        <taxon>Metazoa</taxon>
        <taxon>Chordata</taxon>
        <taxon>Craniata</taxon>
        <taxon>Vertebrata</taxon>
        <taxon>Euteleostomi</taxon>
        <taxon>Actinopterygii</taxon>
        <taxon>Neopterygii</taxon>
        <taxon>Teleostei</taxon>
        <taxon>Clupei</taxon>
        <taxon>Clupeiformes</taxon>
        <taxon>Clupeoidei</taxon>
        <taxon>Clupeidae</taxon>
        <taxon>Alosa</taxon>
    </lineage>
</organism>
<dbReference type="GO" id="GO:0015881">
    <property type="term" value="P:creatine transmembrane transport"/>
    <property type="evidence" value="ECO:0007669"/>
    <property type="project" value="TreeGrafter"/>
</dbReference>
<dbReference type="Gene3D" id="1.20.1250.20">
    <property type="entry name" value="MFS general substrate transporter like domains"/>
    <property type="match status" value="2"/>
</dbReference>
<feature type="transmembrane region" description="Helical" evidence="11">
    <location>
        <begin position="566"/>
        <end position="585"/>
    </location>
</feature>
<name>A0AAV6FUA6_9TELE</name>
<dbReference type="Proteomes" id="UP000823561">
    <property type="component" value="Chromosome 18"/>
</dbReference>
<feature type="transmembrane region" description="Helical" evidence="11">
    <location>
        <begin position="107"/>
        <end position="134"/>
    </location>
</feature>
<comment type="catalytic activity">
    <reaction evidence="7">
        <text>creatine(in) = creatine(out)</text>
        <dbReference type="Rhea" id="RHEA:73043"/>
        <dbReference type="ChEBI" id="CHEBI:57947"/>
    </reaction>
</comment>
<evidence type="ECO:0000313" key="13">
    <source>
        <dbReference type="EMBL" id="KAG5266428.1"/>
    </source>
</evidence>
<evidence type="ECO:0000256" key="10">
    <source>
        <dbReference type="SAM" id="MobiDB-lite"/>
    </source>
</evidence>
<evidence type="ECO:0000256" key="11">
    <source>
        <dbReference type="SAM" id="Phobius"/>
    </source>
</evidence>
<dbReference type="PROSITE" id="PS51257">
    <property type="entry name" value="PROKAR_LIPOPROTEIN"/>
    <property type="match status" value="1"/>
</dbReference>
<sequence length="730" mass="79743">MKRPTAAAPDGGWGWMIVASCFLTTICTRAVTRCISIFFVEFQLQFSRDYSGTAWIHSIVDSMTMLCAPLGSFIGNRLSHRAAVMLGGMLSFTGLVLSSFATSLEFLYLSLGIVTGMGFALSYTPAVAMVGMYFSKRKALAYGLAMSGSGIGTFVLAPVVQLLIEHYSWRGALLILGGLVSHLCVCAALLKPVEEQELGADELEKGCVVSLPDAKQGDAKLTHVKLPDLKLADGKPVGEILKEFKQAGDVPGYTKRPDWRSAEGTHLTMEKSDIMCFLPKHLETNQEKTACVNEQLSDTKPVTQNPPNTDVEQTESMHVIKEKSDNMCSSPMQLETNQENTAEANTQPTVTKLETQDPPNTESVQAESIHVMKNEKWDNVCLSPKHSETNQVEEENTRHANTEPLTQYPPGTEVKLSKPVDPTPLDSTLTALKPADAKLCDLELHCAKLVEAKLREKNWSSPGAPVTTGWSSWCRVVAGCRFCLPPTEEYGFLLMTDFLLLSMSFLFLAYGCSVPFVYLVPYALSVGVSHQQAALLISVMGVISIMGNITFGWITDWSCLRPYRMVSYMLAVGLEGFSCFLVPLLQSFPLLVPFALLYGYFDGAYVALIPVVTSDIVGSSYLSSALGVVYFLHAIPYLISPPIGGWLVDRTGSYMTTFLLSGFSIMCSSVVLGFMCLLRHCCRGHSGSSGDGSSQPDLMKPALHQDPRSQHPLKAHHALLSSYCTAEMLQ</sequence>
<dbReference type="PANTHER" id="PTHR11360:SF318">
    <property type="entry name" value="MONOCARBOXYLATE TRANSPORTER 12"/>
    <property type="match status" value="1"/>
</dbReference>
<feature type="transmembrane region" description="Helical" evidence="11">
    <location>
        <begin position="170"/>
        <end position="190"/>
    </location>
</feature>
<dbReference type="InterPro" id="IPR011701">
    <property type="entry name" value="MFS"/>
</dbReference>
<feature type="region of interest" description="Disordered" evidence="10">
    <location>
        <begin position="387"/>
        <end position="420"/>
    </location>
</feature>
<evidence type="ECO:0000256" key="8">
    <source>
        <dbReference type="ARBA" id="ARBA00036771"/>
    </source>
</evidence>
<feature type="transmembrane region" description="Helical" evidence="11">
    <location>
        <begin position="52"/>
        <end position="75"/>
    </location>
</feature>
<comment type="function">
    <text evidence="9">Functions as a transporter for creatine and as well for its precursor guanidinoacetate. Transport of creatine and GAA is independent of resting membrane potential and extracellular Na(+), Cl(-), or pH. Contributes to the process of creatine biosynthesis and distribution.</text>
</comment>
<feature type="transmembrane region" description="Helical" evidence="11">
    <location>
        <begin position="591"/>
        <end position="609"/>
    </location>
</feature>
<evidence type="ECO:0000256" key="7">
    <source>
        <dbReference type="ARBA" id="ARBA00036521"/>
    </source>
</evidence>
<evidence type="ECO:0000256" key="4">
    <source>
        <dbReference type="ARBA" id="ARBA00022692"/>
    </source>
</evidence>
<feature type="transmembrane region" description="Helical" evidence="11">
    <location>
        <begin position="12"/>
        <end position="40"/>
    </location>
</feature>
<dbReference type="EMBL" id="JADWDJ010000018">
    <property type="protein sequence ID" value="KAG5266428.1"/>
    <property type="molecule type" value="Genomic_DNA"/>
</dbReference>
<keyword evidence="3" id="KW-1003">Cell membrane</keyword>
<dbReference type="InterPro" id="IPR020846">
    <property type="entry name" value="MFS_dom"/>
</dbReference>
<feature type="transmembrane region" description="Helical" evidence="11">
    <location>
        <begin position="659"/>
        <end position="678"/>
    </location>
</feature>
<dbReference type="GO" id="GO:0022857">
    <property type="term" value="F:transmembrane transporter activity"/>
    <property type="evidence" value="ECO:0007669"/>
    <property type="project" value="InterPro"/>
</dbReference>
<comment type="similarity">
    <text evidence="2">Belongs to the major facilitator superfamily. Monocarboxylate porter (TC 2.A.1.13) family.</text>
</comment>
<feature type="transmembrane region" description="Helical" evidence="11">
    <location>
        <begin position="533"/>
        <end position="554"/>
    </location>
</feature>
<dbReference type="FunFam" id="1.20.1250.20:FF:000128">
    <property type="entry name" value="monocarboxylate transporter 12 isoform X1"/>
    <property type="match status" value="1"/>
</dbReference>
<evidence type="ECO:0000259" key="12">
    <source>
        <dbReference type="PROSITE" id="PS50850"/>
    </source>
</evidence>
<feature type="transmembrane region" description="Helical" evidence="11">
    <location>
        <begin position="498"/>
        <end position="521"/>
    </location>
</feature>
<comment type="caution">
    <text evidence="13">The sequence shown here is derived from an EMBL/GenBank/DDBJ whole genome shotgun (WGS) entry which is preliminary data.</text>
</comment>
<comment type="subcellular location">
    <subcellularLocation>
        <location evidence="1">Basolateral cell membrane</location>
        <topology evidence="1">Multi-pass membrane protein</topology>
    </subcellularLocation>
</comment>
<dbReference type="InterPro" id="IPR050327">
    <property type="entry name" value="Proton-linked_MCT"/>
</dbReference>
<dbReference type="Pfam" id="PF07690">
    <property type="entry name" value="MFS_1"/>
    <property type="match status" value="2"/>
</dbReference>
<reference evidence="13" key="1">
    <citation type="submission" date="2020-10" db="EMBL/GenBank/DDBJ databases">
        <title>Chromosome-scale genome assembly of the Allis shad, Alosa alosa.</title>
        <authorList>
            <person name="Margot Z."/>
            <person name="Christophe K."/>
            <person name="Cabau C."/>
            <person name="Louis A."/>
            <person name="Berthelot C."/>
            <person name="Parey E."/>
            <person name="Roest Crollius H."/>
            <person name="Montfort J."/>
            <person name="Robinson-Rechavi M."/>
            <person name="Bucao C."/>
            <person name="Bouchez O."/>
            <person name="Gislard M."/>
            <person name="Lluch J."/>
            <person name="Milhes M."/>
            <person name="Lampietro C."/>
            <person name="Lopez Roques C."/>
            <person name="Donnadieu C."/>
            <person name="Braasch I."/>
            <person name="Desvignes T."/>
            <person name="Postlethwait J."/>
            <person name="Bobe J."/>
            <person name="Guiguen Y."/>
        </authorList>
    </citation>
    <scope>NUCLEOTIDE SEQUENCE</scope>
    <source>
        <strain evidence="13">M-15738</strain>
        <tissue evidence="13">Blood</tissue>
    </source>
</reference>
<comment type="catalytic activity">
    <reaction evidence="8">
        <text>guanidinoacetate(in) = guanidinoacetate(out)</text>
        <dbReference type="Rhea" id="RHEA:73047"/>
        <dbReference type="ChEBI" id="CHEBI:57742"/>
    </reaction>
</comment>
<evidence type="ECO:0000313" key="14">
    <source>
        <dbReference type="Proteomes" id="UP000823561"/>
    </source>
</evidence>
<dbReference type="PANTHER" id="PTHR11360">
    <property type="entry name" value="MONOCARBOXYLATE TRANSPORTER"/>
    <property type="match status" value="1"/>
</dbReference>
<dbReference type="AlphaFoldDB" id="A0AAV6FUA6"/>
<evidence type="ECO:0000256" key="1">
    <source>
        <dbReference type="ARBA" id="ARBA00004554"/>
    </source>
</evidence>
<evidence type="ECO:0000256" key="9">
    <source>
        <dbReference type="ARBA" id="ARBA00037605"/>
    </source>
</evidence>
<keyword evidence="5 11" id="KW-1133">Transmembrane helix</keyword>
<feature type="domain" description="Major facilitator superfamily (MFS) profile" evidence="12">
    <location>
        <begin position="497"/>
        <end position="730"/>
    </location>
</feature>
<feature type="transmembrane region" description="Helical" evidence="11">
    <location>
        <begin position="141"/>
        <end position="164"/>
    </location>
</feature>
<proteinExistence type="inferred from homology"/>
<keyword evidence="6 11" id="KW-0472">Membrane</keyword>
<feature type="transmembrane region" description="Helical" evidence="11">
    <location>
        <begin position="82"/>
        <end position="101"/>
    </location>
</feature>
<evidence type="ECO:0000256" key="5">
    <source>
        <dbReference type="ARBA" id="ARBA00022989"/>
    </source>
</evidence>
<feature type="transmembrane region" description="Helical" evidence="11">
    <location>
        <begin position="621"/>
        <end position="639"/>
    </location>
</feature>
<evidence type="ECO:0000256" key="6">
    <source>
        <dbReference type="ARBA" id="ARBA00023136"/>
    </source>
</evidence>
<keyword evidence="14" id="KW-1185">Reference proteome</keyword>